<evidence type="ECO:0000313" key="2">
    <source>
        <dbReference type="EMBL" id="KKL59525.1"/>
    </source>
</evidence>
<proteinExistence type="predicted"/>
<gene>
    <name evidence="2" type="ORF">LCGC14_2214480</name>
</gene>
<keyword evidence="1" id="KW-1133">Transmembrane helix</keyword>
<reference evidence="2" key="1">
    <citation type="journal article" date="2015" name="Nature">
        <title>Complex archaea that bridge the gap between prokaryotes and eukaryotes.</title>
        <authorList>
            <person name="Spang A."/>
            <person name="Saw J.H."/>
            <person name="Jorgensen S.L."/>
            <person name="Zaremba-Niedzwiedzka K."/>
            <person name="Martijn J."/>
            <person name="Lind A.E."/>
            <person name="van Eijk R."/>
            <person name="Schleper C."/>
            <person name="Guy L."/>
            <person name="Ettema T.J."/>
        </authorList>
    </citation>
    <scope>NUCLEOTIDE SEQUENCE</scope>
</reference>
<organism evidence="2">
    <name type="scientific">marine sediment metagenome</name>
    <dbReference type="NCBI Taxonomy" id="412755"/>
    <lineage>
        <taxon>unclassified sequences</taxon>
        <taxon>metagenomes</taxon>
        <taxon>ecological metagenomes</taxon>
    </lineage>
</organism>
<feature type="transmembrane region" description="Helical" evidence="1">
    <location>
        <begin position="14"/>
        <end position="34"/>
    </location>
</feature>
<dbReference type="EMBL" id="LAZR01029455">
    <property type="protein sequence ID" value="KKL59525.1"/>
    <property type="molecule type" value="Genomic_DNA"/>
</dbReference>
<keyword evidence="1" id="KW-0472">Membrane</keyword>
<name>A0A0F9FQE4_9ZZZZ</name>
<dbReference type="AlphaFoldDB" id="A0A0F9FQE4"/>
<comment type="caution">
    <text evidence="2">The sequence shown here is derived from an EMBL/GenBank/DDBJ whole genome shotgun (WGS) entry which is preliminary data.</text>
</comment>
<feature type="transmembrane region" description="Helical" evidence="1">
    <location>
        <begin position="40"/>
        <end position="57"/>
    </location>
</feature>
<protein>
    <submittedName>
        <fullName evidence="2">Uncharacterized protein</fullName>
    </submittedName>
</protein>
<evidence type="ECO:0000256" key="1">
    <source>
        <dbReference type="SAM" id="Phobius"/>
    </source>
</evidence>
<sequence length="75" mass="8450">MLRREVAARQDERWARVSLLVLWILYVAGILAIAVTEGDLWPGGVIALSVLPVSALVRSHWAIRHWAFLGPRHGR</sequence>
<accession>A0A0F9FQE4</accession>
<keyword evidence="1" id="KW-0812">Transmembrane</keyword>